<feature type="transmembrane region" description="Helical" evidence="8">
    <location>
        <begin position="102"/>
        <end position="121"/>
    </location>
</feature>
<protein>
    <recommendedName>
        <fullName evidence="8">Probable membrane transporter protein</fullName>
    </recommendedName>
</protein>
<organism evidence="9 10">
    <name type="scientific">Naumannella cuiyingiana</name>
    <dbReference type="NCBI Taxonomy" id="1347891"/>
    <lineage>
        <taxon>Bacteria</taxon>
        <taxon>Bacillati</taxon>
        <taxon>Actinomycetota</taxon>
        <taxon>Actinomycetes</taxon>
        <taxon>Propionibacteriales</taxon>
        <taxon>Propionibacteriaceae</taxon>
        <taxon>Naumannella</taxon>
    </lineage>
</organism>
<feature type="transmembrane region" description="Helical" evidence="8">
    <location>
        <begin position="233"/>
        <end position="252"/>
    </location>
</feature>
<evidence type="ECO:0000256" key="4">
    <source>
        <dbReference type="ARBA" id="ARBA00022475"/>
    </source>
</evidence>
<evidence type="ECO:0000256" key="1">
    <source>
        <dbReference type="ARBA" id="ARBA00004651"/>
    </source>
</evidence>
<evidence type="ECO:0000256" key="8">
    <source>
        <dbReference type="RuleBase" id="RU363041"/>
    </source>
</evidence>
<dbReference type="RefSeq" id="WP_179445327.1">
    <property type="nucleotide sequence ID" value="NZ_JACBZS010000001.1"/>
</dbReference>
<reference evidence="9 10" key="1">
    <citation type="submission" date="2020-07" db="EMBL/GenBank/DDBJ databases">
        <title>Sequencing the genomes of 1000 actinobacteria strains.</title>
        <authorList>
            <person name="Klenk H.-P."/>
        </authorList>
    </citation>
    <scope>NUCLEOTIDE SEQUENCE [LARGE SCALE GENOMIC DNA]</scope>
    <source>
        <strain evidence="9 10">DSM 103164</strain>
    </source>
</reference>
<feature type="transmembrane region" description="Helical" evidence="8">
    <location>
        <begin position="34"/>
        <end position="53"/>
    </location>
</feature>
<dbReference type="GO" id="GO:0005886">
    <property type="term" value="C:plasma membrane"/>
    <property type="evidence" value="ECO:0007669"/>
    <property type="project" value="UniProtKB-SubCell"/>
</dbReference>
<keyword evidence="5 8" id="KW-0812">Transmembrane</keyword>
<sequence length="253" mass="26786">MPIEHIVLIALAGLWAGAINTVVGSGTLVTFPALVALGYPPVTATTSNAIGLISGSMTGAWGYRHELTGMRSRIIRFGVASFLGAICGAALLLLLPHTWFEAIVPFLIGFSVLLVALQPLISRWTKKRQGEDATPRRTSPIVYFLIFLIGIYGGYFTAAQGIMLVGALGLFLSEPLQRLNGIKNVLSAIVNLVAGVIYAFVAPVDWRVVAIIAVSSIVGGLLGAKFGRKLPPLALRILIVIIGIAAIVYLVIT</sequence>
<evidence type="ECO:0000256" key="3">
    <source>
        <dbReference type="ARBA" id="ARBA00022448"/>
    </source>
</evidence>
<comment type="subcellular location">
    <subcellularLocation>
        <location evidence="1 8">Cell membrane</location>
        <topology evidence="1 8">Multi-pass membrane protein</topology>
    </subcellularLocation>
</comment>
<evidence type="ECO:0000256" key="7">
    <source>
        <dbReference type="ARBA" id="ARBA00023136"/>
    </source>
</evidence>
<dbReference type="Pfam" id="PF01925">
    <property type="entry name" value="TauE"/>
    <property type="match status" value="1"/>
</dbReference>
<feature type="transmembrane region" description="Helical" evidence="8">
    <location>
        <begin position="74"/>
        <end position="96"/>
    </location>
</feature>
<feature type="transmembrane region" description="Helical" evidence="8">
    <location>
        <begin position="184"/>
        <end position="201"/>
    </location>
</feature>
<keyword evidence="4 8" id="KW-1003">Cell membrane</keyword>
<evidence type="ECO:0000256" key="2">
    <source>
        <dbReference type="ARBA" id="ARBA00009142"/>
    </source>
</evidence>
<keyword evidence="3" id="KW-0813">Transport</keyword>
<comment type="similarity">
    <text evidence="2 8">Belongs to the 4-toluene sulfonate uptake permease (TSUP) (TC 2.A.102) family.</text>
</comment>
<proteinExistence type="inferred from homology"/>
<evidence type="ECO:0000313" key="10">
    <source>
        <dbReference type="Proteomes" id="UP000527616"/>
    </source>
</evidence>
<comment type="caution">
    <text evidence="9">The sequence shown here is derived from an EMBL/GenBank/DDBJ whole genome shotgun (WGS) entry which is preliminary data.</text>
</comment>
<dbReference type="AlphaFoldDB" id="A0A7Z0DA07"/>
<dbReference type="PANTHER" id="PTHR30269:SF0">
    <property type="entry name" value="MEMBRANE TRANSPORTER PROTEIN YFCA-RELATED"/>
    <property type="match status" value="1"/>
</dbReference>
<evidence type="ECO:0000313" key="9">
    <source>
        <dbReference type="EMBL" id="NYI71514.1"/>
    </source>
</evidence>
<keyword evidence="6 8" id="KW-1133">Transmembrane helix</keyword>
<dbReference type="PANTHER" id="PTHR30269">
    <property type="entry name" value="TRANSMEMBRANE PROTEIN YFCA"/>
    <property type="match status" value="1"/>
</dbReference>
<accession>A0A7Z0DA07</accession>
<gene>
    <name evidence="9" type="ORF">GGQ54_002074</name>
</gene>
<keyword evidence="10" id="KW-1185">Reference proteome</keyword>
<evidence type="ECO:0000256" key="6">
    <source>
        <dbReference type="ARBA" id="ARBA00022989"/>
    </source>
</evidence>
<keyword evidence="7 8" id="KW-0472">Membrane</keyword>
<dbReference type="InterPro" id="IPR052017">
    <property type="entry name" value="TSUP"/>
</dbReference>
<dbReference type="EMBL" id="JACBZS010000001">
    <property type="protein sequence ID" value="NYI71514.1"/>
    <property type="molecule type" value="Genomic_DNA"/>
</dbReference>
<dbReference type="Proteomes" id="UP000527616">
    <property type="component" value="Unassembled WGS sequence"/>
</dbReference>
<feature type="transmembrane region" description="Helical" evidence="8">
    <location>
        <begin position="142"/>
        <end position="172"/>
    </location>
</feature>
<name>A0A7Z0DA07_9ACTN</name>
<dbReference type="InterPro" id="IPR002781">
    <property type="entry name" value="TM_pro_TauE-like"/>
</dbReference>
<evidence type="ECO:0000256" key="5">
    <source>
        <dbReference type="ARBA" id="ARBA00022692"/>
    </source>
</evidence>
<feature type="transmembrane region" description="Helical" evidence="8">
    <location>
        <begin position="208"/>
        <end position="227"/>
    </location>
</feature>